<reference evidence="3 4" key="1">
    <citation type="submission" date="2018-02" db="EMBL/GenBank/DDBJ databases">
        <title>The genomes of Aspergillus section Nigri reveals drivers in fungal speciation.</title>
        <authorList>
            <consortium name="DOE Joint Genome Institute"/>
            <person name="Vesth T.C."/>
            <person name="Nybo J."/>
            <person name="Theobald S."/>
            <person name="Brandl J."/>
            <person name="Frisvad J.C."/>
            <person name="Nielsen K.F."/>
            <person name="Lyhne E.K."/>
            <person name="Kogle M.E."/>
            <person name="Kuo A."/>
            <person name="Riley R."/>
            <person name="Clum A."/>
            <person name="Nolan M."/>
            <person name="Lipzen A."/>
            <person name="Salamov A."/>
            <person name="Henrissat B."/>
            <person name="Wiebenga A."/>
            <person name="De vries R.P."/>
            <person name="Grigoriev I.V."/>
            <person name="Mortensen U.H."/>
            <person name="Andersen M.R."/>
            <person name="Baker S.E."/>
        </authorList>
    </citation>
    <scope>NUCLEOTIDE SEQUENCE [LARGE SCALE GENOMIC DNA]</scope>
    <source>
        <strain evidence="3 4">CBS 121057</strain>
    </source>
</reference>
<feature type="compositionally biased region" description="Basic and acidic residues" evidence="1">
    <location>
        <begin position="1"/>
        <end position="18"/>
    </location>
</feature>
<dbReference type="InterPro" id="IPR002523">
    <property type="entry name" value="MgTranspt_CorA/ZnTranspt_ZntB"/>
</dbReference>
<evidence type="ECO:0000313" key="3">
    <source>
        <dbReference type="EMBL" id="PYI01675.1"/>
    </source>
</evidence>
<feature type="region of interest" description="Disordered" evidence="1">
    <location>
        <begin position="1"/>
        <end position="87"/>
    </location>
</feature>
<dbReference type="GO" id="GO:0016020">
    <property type="term" value="C:membrane"/>
    <property type="evidence" value="ECO:0007669"/>
    <property type="project" value="InterPro"/>
</dbReference>
<feature type="region of interest" description="Disordered" evidence="1">
    <location>
        <begin position="780"/>
        <end position="830"/>
    </location>
</feature>
<feature type="compositionally biased region" description="Basic and acidic residues" evidence="1">
    <location>
        <begin position="802"/>
        <end position="824"/>
    </location>
</feature>
<evidence type="ECO:0000313" key="4">
    <source>
        <dbReference type="Proteomes" id="UP000248423"/>
    </source>
</evidence>
<feature type="region of interest" description="Disordered" evidence="1">
    <location>
        <begin position="1467"/>
        <end position="1514"/>
    </location>
</feature>
<evidence type="ECO:0000256" key="2">
    <source>
        <dbReference type="SAM" id="Phobius"/>
    </source>
</evidence>
<feature type="compositionally biased region" description="Basic and acidic residues" evidence="1">
    <location>
        <begin position="1096"/>
        <end position="1117"/>
    </location>
</feature>
<keyword evidence="2" id="KW-0812">Transmembrane</keyword>
<feature type="compositionally biased region" description="Polar residues" evidence="1">
    <location>
        <begin position="1478"/>
        <end position="1488"/>
    </location>
</feature>
<feature type="compositionally biased region" description="Basic and acidic residues" evidence="1">
    <location>
        <begin position="1467"/>
        <end position="1477"/>
    </location>
</feature>
<keyword evidence="2" id="KW-1133">Transmembrane helix</keyword>
<organism evidence="3 4">
    <name type="scientific">Aspergillus sclerotiicarbonarius (strain CBS 121057 / IBT 28362)</name>
    <dbReference type="NCBI Taxonomy" id="1448318"/>
    <lineage>
        <taxon>Eukaryota</taxon>
        <taxon>Fungi</taxon>
        <taxon>Dikarya</taxon>
        <taxon>Ascomycota</taxon>
        <taxon>Pezizomycotina</taxon>
        <taxon>Eurotiomycetes</taxon>
        <taxon>Eurotiomycetidae</taxon>
        <taxon>Eurotiales</taxon>
        <taxon>Aspergillaceae</taxon>
        <taxon>Aspergillus</taxon>
        <taxon>Aspergillus subgen. Circumdati</taxon>
    </lineage>
</organism>
<evidence type="ECO:0000256" key="1">
    <source>
        <dbReference type="SAM" id="MobiDB-lite"/>
    </source>
</evidence>
<dbReference type="VEuPathDB" id="FungiDB:BO78DRAFT_433482"/>
<dbReference type="STRING" id="1448318.A0A319DZY6"/>
<proteinExistence type="predicted"/>
<sequence>MSDSGESHESLKPPESHEGTSSGEGNDTPAQDKRLKWEDFFSPPKPDDVKDYIQKDVPTPQEVAKRVYAPKTEELSKTPSNGDVPNSGYMSFGDEGTTAIITDWGQQVQISRCLGHGSSSIYAIDYNETSEPFRAKGRDRDLLGLIEDHRGFGPDFICPGDDFQVTTWWLRNRWPRVIFREEGKWELVQQWVIRNGVVIAQLVLNNLKDEELKLWYQTNLYILVRELDFVNSAHSFNKGEDAGSVIEGAGPGGYGFVRIQRLSERAEAHLQDGESPGQGTQPDAVAAVMGFFVNGQAVTKQDLENDQYDNIIPVGGSFQLVVGYKLVLLTRQSNDWRPLVLKAEDVDIDRFLAPEWLGPDPLADESLFKREYYIRRNVAHILSVCMIPVPQGPVWDYPEPDGQGGEKEEEEESVALTCGDMAGHRICVSASFFAFKYLVDLAGTLKSDPPLKLRIRKKCFAHLRWVFITAERIQKADFARNYWINGKIPPGGPQLHSDGPTDTPFQILKAYVYYKGLATETDREQIRKWLGDPENDGLAARWVEALDKRSKRNAFVWSHSQRAGMDYFRLDDNVWIINAIAAVWEILDWDKRVKRPKTSSRSTVNEDKEQQKRAGLARKYEPNKLRREILQRFTTVNDDVKQRMLAVTRSPRETRFALHGRDTALFYTMVVPVLDKEDQRWLNTMQVQKRFSINQDGDSDNSLRHGLSMLIAREGVSMSRLDPPAMAKDAKKAALETMMPANGLFPGSINDDFEHTAHISSEMPLILLAQERIEAIKEKASKQDNRGNNNQPDIPDQTPIEIPKEEPSKQDIKGNKSPPDEDPARNMSVLDGTLPFSDQIDVKNIIDVKEEWLYNYPVFLGWEIPQQSLSPLSMLLISLGTSIGEFLREPSGSVEGVDGAESNLANEEHGEVISEAARPCRQSFYRPLEILPLDCEIVLIDVGEKPSRTKKTPNLENRVKRFNNVMECWNRLNVLRDADMGKKRVLCCQNPTLDHALMCYLATPESEQSSISSFFNRHASCTTFFEDRTSRVRNTWETEFHCSFLVLNKDKPLHLLDEDKPLHLLERPVEAPLRLSKLKGDSEPSQQPTSVKISARLKDKGKDNEKEGEKTENDRARPILNQSILQPPKLSPNQPLLRASAGFRLQGDFFNRFWTCHYVESVPNRKLKTSMNAYLDKPYLEKLFKDGSEHVWQQRKVLELLLFYRIIEESNQNTRIIIREVQYQLNKNSPRRRKDAESSPANYDSKEYFNSLSTWASLHKILEYLEVDLERTLGNVNSWNSREQDRRTEQPRWTNKAEKKYRDAINTALVLCHRAERNLKTHRSRVTFLSKKLSYDRDEARNEYEGEMSEQSFRQNENVKYFTYSTVFFLPLGFASSIYTMQAAPPTDVVQHMVICAIVAFVVLGVAIATLPEIMKGVKWIWSNRDDLDNQLMLKWIQHQIKHPFDDSGFAKAIKGLRRGLHEWTEKMREIPRRSKNPDSGSTETIKSSGRDVEQGHGDEGEISQRSKNPDSAV</sequence>
<accession>A0A319DZY6</accession>
<dbReference type="GO" id="GO:0046873">
    <property type="term" value="F:metal ion transmembrane transporter activity"/>
    <property type="evidence" value="ECO:0007669"/>
    <property type="project" value="InterPro"/>
</dbReference>
<dbReference type="Pfam" id="PF01544">
    <property type="entry name" value="CorA"/>
    <property type="match status" value="1"/>
</dbReference>
<dbReference type="EMBL" id="KZ826409">
    <property type="protein sequence ID" value="PYI01675.1"/>
    <property type="molecule type" value="Genomic_DNA"/>
</dbReference>
<dbReference type="Proteomes" id="UP000248423">
    <property type="component" value="Unassembled WGS sequence"/>
</dbReference>
<gene>
    <name evidence="3" type="ORF">BO78DRAFT_433482</name>
</gene>
<feature type="region of interest" description="Disordered" evidence="1">
    <location>
        <begin position="1075"/>
        <end position="1117"/>
    </location>
</feature>
<feature type="compositionally biased region" description="Basic and acidic residues" evidence="1">
    <location>
        <begin position="30"/>
        <end position="54"/>
    </location>
</feature>
<dbReference type="Gene3D" id="1.20.58.340">
    <property type="entry name" value="Magnesium transport protein CorA, transmembrane region"/>
    <property type="match status" value="1"/>
</dbReference>
<feature type="compositionally biased region" description="Basic and acidic residues" evidence="1">
    <location>
        <begin position="1489"/>
        <end position="1514"/>
    </location>
</feature>
<protein>
    <submittedName>
        <fullName evidence="3">Uncharacterized protein</fullName>
    </submittedName>
</protein>
<name>A0A319DZY6_ASPSB</name>
<keyword evidence="4" id="KW-1185">Reference proteome</keyword>
<feature type="transmembrane region" description="Helical" evidence="2">
    <location>
        <begin position="1393"/>
        <end position="1411"/>
    </location>
</feature>
<feature type="compositionally biased region" description="Basic and acidic residues" evidence="1">
    <location>
        <begin position="604"/>
        <end position="618"/>
    </location>
</feature>
<keyword evidence="2" id="KW-0472">Membrane</keyword>
<feature type="compositionally biased region" description="Polar residues" evidence="1">
    <location>
        <begin position="19"/>
        <end position="29"/>
    </location>
</feature>
<dbReference type="OrthoDB" id="4159931at2759"/>
<feature type="compositionally biased region" description="Polar residues" evidence="1">
    <location>
        <begin position="1083"/>
        <end position="1092"/>
    </location>
</feature>
<feature type="region of interest" description="Disordered" evidence="1">
    <location>
        <begin position="597"/>
        <end position="618"/>
    </location>
</feature>